<dbReference type="EC" id="6.5.1.8" evidence="2"/>
<reference evidence="10" key="1">
    <citation type="submission" date="2013-08" db="EMBL/GenBank/DDBJ databases">
        <authorList>
            <person name="Mendez C."/>
            <person name="Richter M."/>
            <person name="Ferrer M."/>
            <person name="Sanchez J."/>
        </authorList>
    </citation>
    <scope>NUCLEOTIDE SEQUENCE</scope>
</reference>
<dbReference type="SUPFAM" id="SSF103365">
    <property type="entry name" value="Hypothetical protein PH1602"/>
    <property type="match status" value="1"/>
</dbReference>
<keyword evidence="3" id="KW-0436">Ligase</keyword>
<keyword evidence="7" id="KW-0464">Manganese</keyword>
<dbReference type="PANTHER" id="PTHR11118">
    <property type="entry name" value="RNA-SPLICING LIGASE RTCB HOMOLOG"/>
    <property type="match status" value="1"/>
</dbReference>
<evidence type="ECO:0000256" key="3">
    <source>
        <dbReference type="ARBA" id="ARBA00022598"/>
    </source>
</evidence>
<proteinExistence type="predicted"/>
<feature type="region of interest" description="Disordered" evidence="9">
    <location>
        <begin position="1"/>
        <end position="24"/>
    </location>
</feature>
<evidence type="ECO:0000256" key="2">
    <source>
        <dbReference type="ARBA" id="ARBA00012726"/>
    </source>
</evidence>
<evidence type="ECO:0000256" key="5">
    <source>
        <dbReference type="ARBA" id="ARBA00022741"/>
    </source>
</evidence>
<evidence type="ECO:0000256" key="6">
    <source>
        <dbReference type="ARBA" id="ARBA00023134"/>
    </source>
</evidence>
<organism evidence="10">
    <name type="scientific">mine drainage metagenome</name>
    <dbReference type="NCBI Taxonomy" id="410659"/>
    <lineage>
        <taxon>unclassified sequences</taxon>
        <taxon>metagenomes</taxon>
        <taxon>ecological metagenomes</taxon>
    </lineage>
</organism>
<dbReference type="AlphaFoldDB" id="T1CEK1"/>
<dbReference type="EMBL" id="AUZX01001039">
    <property type="protein sequence ID" value="EQD79988.1"/>
    <property type="molecule type" value="Genomic_DNA"/>
</dbReference>
<dbReference type="GO" id="GO:0005525">
    <property type="term" value="F:GTP binding"/>
    <property type="evidence" value="ECO:0007669"/>
    <property type="project" value="UniProtKB-KW"/>
</dbReference>
<dbReference type="PANTHER" id="PTHR11118:SF1">
    <property type="entry name" value="RNA-SPLICING LIGASE RTCB HOMOLOG"/>
    <property type="match status" value="1"/>
</dbReference>
<evidence type="ECO:0000256" key="1">
    <source>
        <dbReference type="ARBA" id="ARBA00001936"/>
    </source>
</evidence>
<evidence type="ECO:0000256" key="8">
    <source>
        <dbReference type="ARBA" id="ARBA00047746"/>
    </source>
</evidence>
<name>T1CEK1_9ZZZZ</name>
<evidence type="ECO:0000313" key="10">
    <source>
        <dbReference type="EMBL" id="EQD79988.1"/>
    </source>
</evidence>
<dbReference type="Pfam" id="PF01139">
    <property type="entry name" value="RtcB"/>
    <property type="match status" value="1"/>
</dbReference>
<comment type="catalytic activity">
    <reaction evidence="8">
        <text>a 3'-end 3'-phospho-ribonucleotide-RNA + a 5'-end dephospho-ribonucleoside-RNA + GTP = a ribonucleotidyl-ribonucleotide-RNA + GMP + diphosphate</text>
        <dbReference type="Rhea" id="RHEA:68076"/>
        <dbReference type="Rhea" id="RHEA-COMP:10463"/>
        <dbReference type="Rhea" id="RHEA-COMP:13936"/>
        <dbReference type="Rhea" id="RHEA-COMP:17355"/>
        <dbReference type="ChEBI" id="CHEBI:33019"/>
        <dbReference type="ChEBI" id="CHEBI:37565"/>
        <dbReference type="ChEBI" id="CHEBI:58115"/>
        <dbReference type="ChEBI" id="CHEBI:83062"/>
        <dbReference type="ChEBI" id="CHEBI:138284"/>
        <dbReference type="ChEBI" id="CHEBI:173118"/>
        <dbReference type="EC" id="6.5.1.8"/>
    </reaction>
</comment>
<keyword evidence="4" id="KW-0479">Metal-binding</keyword>
<feature type="non-terminal residue" evidence="10">
    <location>
        <position position="1"/>
    </location>
</feature>
<sequence length="91" mass="9837">KSENMKLSFGSTCHGAGRKFSRKRSMETFGSEDVKANMERNGIYLRTLSNSTIAEESPGSYKDIDEVISAVIGANLALPVARNVPIAVMKG</sequence>
<keyword evidence="6" id="KW-0342">GTP-binding</keyword>
<protein>
    <recommendedName>
        <fullName evidence="2">3'-phosphate/5'-hydroxy nucleic acid ligase</fullName>
        <ecNumber evidence="2">6.5.1.8</ecNumber>
    </recommendedName>
</protein>
<comment type="cofactor">
    <cofactor evidence="1">
        <name>Mn(2+)</name>
        <dbReference type="ChEBI" id="CHEBI:29035"/>
    </cofactor>
</comment>
<comment type="caution">
    <text evidence="10">The sequence shown here is derived from an EMBL/GenBank/DDBJ whole genome shotgun (WGS) entry which is preliminary data.</text>
</comment>
<dbReference type="Gene3D" id="3.90.1860.10">
    <property type="entry name" value="tRNA-splicing ligase RtcB"/>
    <property type="match status" value="1"/>
</dbReference>
<keyword evidence="5" id="KW-0547">Nucleotide-binding</keyword>
<gene>
    <name evidence="10" type="ORF">B1A_01360</name>
</gene>
<evidence type="ECO:0000256" key="9">
    <source>
        <dbReference type="SAM" id="MobiDB-lite"/>
    </source>
</evidence>
<accession>T1CEK1</accession>
<dbReference type="InterPro" id="IPR001233">
    <property type="entry name" value="RtcB"/>
</dbReference>
<dbReference type="GO" id="GO:0046872">
    <property type="term" value="F:metal ion binding"/>
    <property type="evidence" value="ECO:0007669"/>
    <property type="project" value="UniProtKB-KW"/>
</dbReference>
<dbReference type="GO" id="GO:0006396">
    <property type="term" value="P:RNA processing"/>
    <property type="evidence" value="ECO:0007669"/>
    <property type="project" value="InterPro"/>
</dbReference>
<dbReference type="GO" id="GO:0170057">
    <property type="term" value="F:RNA ligase (GTP) activity"/>
    <property type="evidence" value="ECO:0007669"/>
    <property type="project" value="UniProtKB-EC"/>
</dbReference>
<dbReference type="InterPro" id="IPR036025">
    <property type="entry name" value="RtcB-like_sf"/>
</dbReference>
<evidence type="ECO:0000256" key="4">
    <source>
        <dbReference type="ARBA" id="ARBA00022723"/>
    </source>
</evidence>
<dbReference type="GO" id="GO:0003972">
    <property type="term" value="F:RNA ligase (ATP) activity"/>
    <property type="evidence" value="ECO:0007669"/>
    <property type="project" value="TreeGrafter"/>
</dbReference>
<reference evidence="10" key="2">
    <citation type="journal article" date="2014" name="ISME J.">
        <title>Microbial stratification in low pH oxic and suboxic macroscopic growths along an acid mine drainage.</title>
        <authorList>
            <person name="Mendez-Garcia C."/>
            <person name="Mesa V."/>
            <person name="Sprenger R.R."/>
            <person name="Richter M."/>
            <person name="Diez M.S."/>
            <person name="Solano J."/>
            <person name="Bargiela R."/>
            <person name="Golyshina O.V."/>
            <person name="Manteca A."/>
            <person name="Ramos J.L."/>
            <person name="Gallego J.R."/>
            <person name="Llorente I."/>
            <person name="Martins Dos Santos V.A."/>
            <person name="Jensen O.N."/>
            <person name="Pelaez A.I."/>
            <person name="Sanchez J."/>
            <person name="Ferrer M."/>
        </authorList>
    </citation>
    <scope>NUCLEOTIDE SEQUENCE</scope>
</reference>
<evidence type="ECO:0000256" key="7">
    <source>
        <dbReference type="ARBA" id="ARBA00023211"/>
    </source>
</evidence>